<dbReference type="Pfam" id="PF03810">
    <property type="entry name" value="IBN_N"/>
    <property type="match status" value="1"/>
</dbReference>
<dbReference type="InterPro" id="IPR001494">
    <property type="entry name" value="Importin-beta_N"/>
</dbReference>
<comment type="subcellular location">
    <subcellularLocation>
        <location evidence="1">Nucleus</location>
    </subcellularLocation>
</comment>
<reference evidence="6 7" key="1">
    <citation type="journal article" date="2016" name="Genome Biol. Evol.">
        <title>Divergent and convergent evolution of fungal pathogenicity.</title>
        <authorList>
            <person name="Shang Y."/>
            <person name="Xiao G."/>
            <person name="Zheng P."/>
            <person name="Cen K."/>
            <person name="Zhan S."/>
            <person name="Wang C."/>
        </authorList>
    </citation>
    <scope>NUCLEOTIDE SEQUENCE [LARGE SCALE GENOMIC DNA]</scope>
    <source>
        <strain evidence="6 7">ARSEF 7405</strain>
    </source>
</reference>
<dbReference type="AlphaFoldDB" id="A0A166NA45"/>
<evidence type="ECO:0000256" key="2">
    <source>
        <dbReference type="ARBA" id="ARBA00007991"/>
    </source>
</evidence>
<keyword evidence="3" id="KW-0813">Transport</keyword>
<dbReference type="EMBL" id="AZGZ01000025">
    <property type="protein sequence ID" value="KZZ88620.1"/>
    <property type="molecule type" value="Genomic_DNA"/>
</dbReference>
<accession>A0A166NA45</accession>
<comment type="caution">
    <text evidence="6">The sequence shown here is derived from an EMBL/GenBank/DDBJ whole genome shotgun (WGS) entry which is preliminary data.</text>
</comment>
<dbReference type="InterPro" id="IPR011989">
    <property type="entry name" value="ARM-like"/>
</dbReference>
<feature type="domain" description="Importin N-terminal" evidence="5">
    <location>
        <begin position="31"/>
        <end position="103"/>
    </location>
</feature>
<comment type="similarity">
    <text evidence="2">Belongs to the importin beta family.</text>
</comment>
<dbReference type="PANTHER" id="PTHR10997">
    <property type="entry name" value="IMPORTIN-7, 8, 11"/>
    <property type="match status" value="1"/>
</dbReference>
<evidence type="ECO:0000313" key="7">
    <source>
        <dbReference type="Proteomes" id="UP000242877"/>
    </source>
</evidence>
<proteinExistence type="inferred from homology"/>
<dbReference type="GO" id="GO:0031267">
    <property type="term" value="F:small GTPase binding"/>
    <property type="evidence" value="ECO:0007669"/>
    <property type="project" value="InterPro"/>
</dbReference>
<evidence type="ECO:0000256" key="1">
    <source>
        <dbReference type="ARBA" id="ARBA00004123"/>
    </source>
</evidence>
<protein>
    <submittedName>
        <fullName evidence="6">Importin 11</fullName>
    </submittedName>
</protein>
<evidence type="ECO:0000256" key="4">
    <source>
        <dbReference type="ARBA" id="ARBA00023242"/>
    </source>
</evidence>
<sequence length="1046" mass="117828">MANLGVPLTRDNVFSALVAASSNSQEQISAATRQLEAWQKQPEYHSFLQDAFTDYSLPLAVRHLAIIQLKNGIDRYWRKSAPHALPPDQKQIIKTRAVEAGAQEPDARLALQNALLIAKIVRNEFPVDWPDAISNLLQMLRASSQPGSRPLQLSRVLLMVLRVIKELSTARLLKIQRALAAIAPEMLHVLSSIYVQHVNEGMGILESTGQDPTAAATPLEISHYALKSMRRLMVSGFEHPNRDSGIQATWSLILNHFASFYSFTTSNAASIPPQLKLLLHKHLFQFSKLHVDMVAAHPAAFVLLPESIRLLQSYWGLVVELGKNYGVTDVSQIETGADVMDEERVFVEKMGLKALLLLRACVRLVFYPVQSFKYPKPEDKEEKNQAIQMIKTQLLNDDFVVEIMELLVTRFFRFCPSDFEMWQDDPEEWEKLEEEISDAWEFSIRPCSEKLFLDLVINFKTLLVPRLINVFHTYTSLDNNDLLLKDSIYCAVGLAAPVLEKQLDFNTFLETILVQEATRQTPGQNILRRRIVILLAEWVPVKIEELNMEKVYQIFQHLLSDSDPMNDIVVRLTAARQLKKVLDPFEFDPNLFQAYITPILTAVLSLIEQSSLVQTKMGLLETVRVMVVKMENFISPFTDRIITLLPPLWEQAGEEYLMKQAILTLLASMMHSLKQDSARYHPLILPLIQQSSDPESDSSGYLLQEALDLWSAIVIQSPAPASPELISLVPCLFKIFDAEIDSVRQALEIAQSYVTLAPREMLMDEIRVPLASSLTTLLNVTVKERLGIVPLLGEQLIRAVDMVEAGNEQAVGVLAKTLVETGFLPTILSGLHDAYQANQTTGPNRKTSLIFGVMETDYLSVLARLALAGPGIFIESVTAACSGQTQEQAMKWLLTEWFSHWDNMGDVNRKKLHGLALTRLLSVNGTAAVAPAYLLEQLQSYITIWTDLISELADGSDEAGNDYLIYWGDDTSNGAEQYDANEVPEVTRQRAWGKADPIFRINFRQYVTEILTGVIQVCGGMEVFKNEWLINVDVDVVNSFRPYFNF</sequence>
<evidence type="ECO:0000313" key="6">
    <source>
        <dbReference type="EMBL" id="KZZ88620.1"/>
    </source>
</evidence>
<dbReference type="GO" id="GO:0005829">
    <property type="term" value="C:cytosol"/>
    <property type="evidence" value="ECO:0007669"/>
    <property type="project" value="TreeGrafter"/>
</dbReference>
<gene>
    <name evidence="6" type="ORF">AAP_04943</name>
</gene>
<evidence type="ECO:0000259" key="5">
    <source>
        <dbReference type="PROSITE" id="PS50166"/>
    </source>
</evidence>
<keyword evidence="4" id="KW-0539">Nucleus</keyword>
<dbReference type="VEuPathDB" id="FungiDB:AAP_04943"/>
<dbReference type="OrthoDB" id="361693at2759"/>
<keyword evidence="7" id="KW-1185">Reference proteome</keyword>
<dbReference type="PROSITE" id="PS50166">
    <property type="entry name" value="IMPORTIN_B_NT"/>
    <property type="match status" value="1"/>
</dbReference>
<dbReference type="Proteomes" id="UP000242877">
    <property type="component" value="Unassembled WGS sequence"/>
</dbReference>
<dbReference type="GO" id="GO:0005635">
    <property type="term" value="C:nuclear envelope"/>
    <property type="evidence" value="ECO:0007669"/>
    <property type="project" value="TreeGrafter"/>
</dbReference>
<dbReference type="GO" id="GO:0006606">
    <property type="term" value="P:protein import into nucleus"/>
    <property type="evidence" value="ECO:0007669"/>
    <property type="project" value="TreeGrafter"/>
</dbReference>
<organism evidence="6 7">
    <name type="scientific">Ascosphaera apis ARSEF 7405</name>
    <dbReference type="NCBI Taxonomy" id="392613"/>
    <lineage>
        <taxon>Eukaryota</taxon>
        <taxon>Fungi</taxon>
        <taxon>Dikarya</taxon>
        <taxon>Ascomycota</taxon>
        <taxon>Pezizomycotina</taxon>
        <taxon>Eurotiomycetes</taxon>
        <taxon>Eurotiomycetidae</taxon>
        <taxon>Onygenales</taxon>
        <taxon>Ascosphaeraceae</taxon>
        <taxon>Ascosphaera</taxon>
    </lineage>
</organism>
<dbReference type="SMART" id="SM00913">
    <property type="entry name" value="IBN_N"/>
    <property type="match status" value="1"/>
</dbReference>
<evidence type="ECO:0000256" key="3">
    <source>
        <dbReference type="ARBA" id="ARBA00022448"/>
    </source>
</evidence>
<dbReference type="SUPFAM" id="SSF48371">
    <property type="entry name" value="ARM repeat"/>
    <property type="match status" value="1"/>
</dbReference>
<dbReference type="PANTHER" id="PTHR10997:SF7">
    <property type="entry name" value="IMPORTIN-11"/>
    <property type="match status" value="1"/>
</dbReference>
<dbReference type="Pfam" id="PF25758">
    <property type="entry name" value="TPR_IPO11"/>
    <property type="match status" value="1"/>
</dbReference>
<dbReference type="InterPro" id="IPR016024">
    <property type="entry name" value="ARM-type_fold"/>
</dbReference>
<dbReference type="InterPro" id="IPR058669">
    <property type="entry name" value="TPR_IPO7/11-like"/>
</dbReference>
<dbReference type="FunFam" id="1.25.10.10:FF:000362">
    <property type="entry name" value="Importin 11, putative"/>
    <property type="match status" value="1"/>
</dbReference>
<dbReference type="Gene3D" id="1.25.10.10">
    <property type="entry name" value="Leucine-rich Repeat Variant"/>
    <property type="match status" value="1"/>
</dbReference>
<name>A0A166NA45_9EURO</name>